<proteinExistence type="inferred from homology"/>
<gene>
    <name evidence="8" type="ORF">RGQ29_025988</name>
</gene>
<dbReference type="EC" id="2.4.1.-" evidence="5"/>
<dbReference type="EMBL" id="JAXUIC010000007">
    <property type="protein sequence ID" value="KAK4583033.1"/>
    <property type="molecule type" value="Genomic_DNA"/>
</dbReference>
<evidence type="ECO:0000256" key="1">
    <source>
        <dbReference type="ARBA" id="ARBA00009995"/>
    </source>
</evidence>
<sequence length="490" mass="55424">MVSQSQIHELHFILVPLMAQSHLIPFTEMAKVLAHHGVKVTVILTPLNAARFNIFLENAKASSLNIEFLSLRFPGQEVGLPEGCESFDSLPSFNLISQFFAATNMLQKPLEEWLEESESLPNCIISDLCLPWTTEIALKFKIPRLIFQTTSCFSLLCSHNITSSNVLEGVTSDSQPFLVPNMPDRTEFTIAQLPKGMRKSSSEFKNLLDKLKMDGLLAQGMVINSFEELEPKYVEEYKKVVKNIWCIGPLSLCNKISDELENGNDTSIDEYNCMSWLDSMKPGSVIYVCFGSLCQMMASQLVELALGLEASNCPFIWVIKKGDYSKEFENWLVDENFEERTKERGLIILGWAPQVQILSHSAIGGFLTHCGWNSTLEAVSAGVPVITWPMIAEQFYNEKLLVQVLRIGVRMGINVSMDNEEEKDKVLVKREDVKKAIEQLMEEEREERIERARKLRGITKKAVEEGGSSYFNVELLIQHIRGQVTDHQAM</sequence>
<dbReference type="Gene3D" id="3.40.50.2000">
    <property type="entry name" value="Glycogen Phosphorylase B"/>
    <property type="match status" value="2"/>
</dbReference>
<evidence type="ECO:0000256" key="4">
    <source>
        <dbReference type="RuleBase" id="RU003718"/>
    </source>
</evidence>
<feature type="domain" description="Glycosyltransferase N-terminal" evidence="7">
    <location>
        <begin position="12"/>
        <end position="250"/>
    </location>
</feature>
<evidence type="ECO:0000313" key="9">
    <source>
        <dbReference type="Proteomes" id="UP001324115"/>
    </source>
</evidence>
<dbReference type="SUPFAM" id="SSF53756">
    <property type="entry name" value="UDP-Glycosyltransferase/glycogen phosphorylase"/>
    <property type="match status" value="1"/>
</dbReference>
<keyword evidence="9" id="KW-1185">Reference proteome</keyword>
<dbReference type="PANTHER" id="PTHR48047:SF182">
    <property type="entry name" value="GLYCOSYLTRANSFERASE"/>
    <property type="match status" value="1"/>
</dbReference>
<protein>
    <recommendedName>
        <fullName evidence="5">Glycosyltransferase</fullName>
        <ecNumber evidence="5">2.4.1.-</ecNumber>
    </recommendedName>
</protein>
<evidence type="ECO:0000256" key="6">
    <source>
        <dbReference type="SAM" id="Coils"/>
    </source>
</evidence>
<dbReference type="FunFam" id="3.40.50.2000:FF:000071">
    <property type="entry name" value="Glycosyltransferase"/>
    <property type="match status" value="1"/>
</dbReference>
<evidence type="ECO:0000256" key="3">
    <source>
        <dbReference type="ARBA" id="ARBA00022679"/>
    </source>
</evidence>
<feature type="coiled-coil region" evidence="6">
    <location>
        <begin position="423"/>
        <end position="450"/>
    </location>
</feature>
<dbReference type="InterPro" id="IPR035595">
    <property type="entry name" value="UDP_glycos_trans_CS"/>
</dbReference>
<dbReference type="Pfam" id="PF26168">
    <property type="entry name" value="Glyco_transf_N"/>
    <property type="match status" value="1"/>
</dbReference>
<keyword evidence="3 4" id="KW-0808">Transferase</keyword>
<evidence type="ECO:0000256" key="5">
    <source>
        <dbReference type="RuleBase" id="RU362057"/>
    </source>
</evidence>
<name>A0AAN7EZN3_QUERU</name>
<keyword evidence="6" id="KW-0175">Coiled coil</keyword>
<evidence type="ECO:0000259" key="7">
    <source>
        <dbReference type="Pfam" id="PF26168"/>
    </source>
</evidence>
<dbReference type="PROSITE" id="PS00375">
    <property type="entry name" value="UDPGT"/>
    <property type="match status" value="1"/>
</dbReference>
<dbReference type="CDD" id="cd03784">
    <property type="entry name" value="GT1_Gtf-like"/>
    <property type="match status" value="1"/>
</dbReference>
<dbReference type="InterPro" id="IPR058980">
    <property type="entry name" value="Glyco_transf_N"/>
</dbReference>
<dbReference type="Pfam" id="PF00201">
    <property type="entry name" value="UDPGT"/>
    <property type="match status" value="1"/>
</dbReference>
<dbReference type="GO" id="GO:0035251">
    <property type="term" value="F:UDP-glucosyltransferase activity"/>
    <property type="evidence" value="ECO:0007669"/>
    <property type="project" value="TreeGrafter"/>
</dbReference>
<dbReference type="InterPro" id="IPR002213">
    <property type="entry name" value="UDP_glucos_trans"/>
</dbReference>
<evidence type="ECO:0000256" key="2">
    <source>
        <dbReference type="ARBA" id="ARBA00022676"/>
    </source>
</evidence>
<dbReference type="FunFam" id="3.40.50.2000:FF:000047">
    <property type="entry name" value="Glycosyltransferase"/>
    <property type="match status" value="1"/>
</dbReference>
<accession>A0AAN7EZN3</accession>
<dbReference type="AlphaFoldDB" id="A0AAN7EZN3"/>
<dbReference type="Proteomes" id="UP001324115">
    <property type="component" value="Unassembled WGS sequence"/>
</dbReference>
<evidence type="ECO:0000313" key="8">
    <source>
        <dbReference type="EMBL" id="KAK4583033.1"/>
    </source>
</evidence>
<dbReference type="PANTHER" id="PTHR48047">
    <property type="entry name" value="GLYCOSYLTRANSFERASE"/>
    <property type="match status" value="1"/>
</dbReference>
<reference evidence="8 9" key="1">
    <citation type="journal article" date="2023" name="G3 (Bethesda)">
        <title>A haplotype-resolved chromosome-scale genome for Quercus rubra L. provides insights into the genetics of adaptive traits for red oak species.</title>
        <authorList>
            <person name="Kapoor B."/>
            <person name="Jenkins J."/>
            <person name="Schmutz J."/>
            <person name="Zhebentyayeva T."/>
            <person name="Kuelheim C."/>
            <person name="Coggeshall M."/>
            <person name="Heim C."/>
            <person name="Lasky J.R."/>
            <person name="Leites L."/>
            <person name="Islam-Faridi N."/>
            <person name="Romero-Severson J."/>
            <person name="DeLeo V.L."/>
            <person name="Lucas S.M."/>
            <person name="Lazic D."/>
            <person name="Gailing O."/>
            <person name="Carlson J."/>
            <person name="Staton M."/>
        </authorList>
    </citation>
    <scope>NUCLEOTIDE SEQUENCE [LARGE SCALE GENOMIC DNA]</scope>
    <source>
        <strain evidence="8">Pseudo-F2</strain>
    </source>
</reference>
<comment type="caution">
    <text evidence="8">The sequence shown here is derived from an EMBL/GenBank/DDBJ whole genome shotgun (WGS) entry which is preliminary data.</text>
</comment>
<comment type="similarity">
    <text evidence="1 4">Belongs to the UDP-glycosyltransferase family.</text>
</comment>
<keyword evidence="2 4" id="KW-0328">Glycosyltransferase</keyword>
<organism evidence="8 9">
    <name type="scientific">Quercus rubra</name>
    <name type="common">Northern red oak</name>
    <name type="synonym">Quercus borealis</name>
    <dbReference type="NCBI Taxonomy" id="3512"/>
    <lineage>
        <taxon>Eukaryota</taxon>
        <taxon>Viridiplantae</taxon>
        <taxon>Streptophyta</taxon>
        <taxon>Embryophyta</taxon>
        <taxon>Tracheophyta</taxon>
        <taxon>Spermatophyta</taxon>
        <taxon>Magnoliopsida</taxon>
        <taxon>eudicotyledons</taxon>
        <taxon>Gunneridae</taxon>
        <taxon>Pentapetalae</taxon>
        <taxon>rosids</taxon>
        <taxon>fabids</taxon>
        <taxon>Fagales</taxon>
        <taxon>Fagaceae</taxon>
        <taxon>Quercus</taxon>
    </lineage>
</organism>